<name>A0A8X7ZTU1_POPTO</name>
<feature type="domain" description="C2H2-type" evidence="2">
    <location>
        <begin position="172"/>
        <end position="193"/>
    </location>
</feature>
<dbReference type="OrthoDB" id="9514740at2759"/>
<dbReference type="Proteomes" id="UP000886885">
    <property type="component" value="Chromosome 4D"/>
</dbReference>
<reference evidence="3" key="1">
    <citation type="journal article" date="2020" name="bioRxiv">
        <title>Hybrid origin of Populus tomentosa Carr. identified through genome sequencing and phylogenomic analysis.</title>
        <authorList>
            <person name="An X."/>
            <person name="Gao K."/>
            <person name="Chen Z."/>
            <person name="Li J."/>
            <person name="Yang X."/>
            <person name="Yang X."/>
            <person name="Zhou J."/>
            <person name="Guo T."/>
            <person name="Zhao T."/>
            <person name="Huang S."/>
            <person name="Miao D."/>
            <person name="Khan W.U."/>
            <person name="Rao P."/>
            <person name="Ye M."/>
            <person name="Lei B."/>
            <person name="Liao W."/>
            <person name="Wang J."/>
            <person name="Ji L."/>
            <person name="Li Y."/>
            <person name="Guo B."/>
            <person name="Mustafa N.S."/>
            <person name="Li S."/>
            <person name="Yun Q."/>
            <person name="Keller S.R."/>
            <person name="Mao J."/>
            <person name="Zhang R."/>
            <person name="Strauss S.H."/>
        </authorList>
    </citation>
    <scope>NUCLEOTIDE SEQUENCE</scope>
    <source>
        <strain evidence="3">GM15</strain>
        <tissue evidence="3">Leaf</tissue>
    </source>
</reference>
<accession>A0A8X7ZTU1</accession>
<dbReference type="InterPro" id="IPR013087">
    <property type="entry name" value="Znf_C2H2_type"/>
</dbReference>
<dbReference type="PANTHER" id="PTHR31681:SF97">
    <property type="entry name" value="C2H2-TYPE DOMAIN-CONTAINING PROTEIN"/>
    <property type="match status" value="1"/>
</dbReference>
<dbReference type="PROSITE" id="PS00028">
    <property type="entry name" value="ZINC_FINGER_C2H2_1"/>
    <property type="match status" value="1"/>
</dbReference>
<dbReference type="FunFam" id="3.90.228.10:FF:000015">
    <property type="entry name" value="C2H2-like zinc finger protein"/>
    <property type="match status" value="1"/>
</dbReference>
<evidence type="ECO:0000256" key="1">
    <source>
        <dbReference type="SAM" id="MobiDB-lite"/>
    </source>
</evidence>
<comment type="caution">
    <text evidence="3">The sequence shown here is derived from an EMBL/GenBank/DDBJ whole genome shotgun (WGS) entry which is preliminary data.</text>
</comment>
<proteinExistence type="predicted"/>
<evidence type="ECO:0000259" key="2">
    <source>
        <dbReference type="PROSITE" id="PS00028"/>
    </source>
</evidence>
<evidence type="ECO:0000313" key="4">
    <source>
        <dbReference type="Proteomes" id="UP000886885"/>
    </source>
</evidence>
<organism evidence="3 4">
    <name type="scientific">Populus tomentosa</name>
    <name type="common">Chinese white poplar</name>
    <dbReference type="NCBI Taxonomy" id="118781"/>
    <lineage>
        <taxon>Eukaryota</taxon>
        <taxon>Viridiplantae</taxon>
        <taxon>Streptophyta</taxon>
        <taxon>Embryophyta</taxon>
        <taxon>Tracheophyta</taxon>
        <taxon>Spermatophyta</taxon>
        <taxon>Magnoliopsida</taxon>
        <taxon>eudicotyledons</taxon>
        <taxon>Gunneridae</taxon>
        <taxon>Pentapetalae</taxon>
        <taxon>rosids</taxon>
        <taxon>fabids</taxon>
        <taxon>Malpighiales</taxon>
        <taxon>Salicaceae</taxon>
        <taxon>Saliceae</taxon>
        <taxon>Populus</taxon>
    </lineage>
</organism>
<dbReference type="AlphaFoldDB" id="A0A8X7ZTU1"/>
<feature type="region of interest" description="Disordered" evidence="1">
    <location>
        <begin position="118"/>
        <end position="162"/>
    </location>
</feature>
<dbReference type="PANTHER" id="PTHR31681">
    <property type="entry name" value="C2H2-LIKE ZINC FINGER PROTEIN"/>
    <property type="match status" value="1"/>
</dbReference>
<sequence length="408" mass="45204">MPSKIWFSVKKSLKCELKLSDVHDPGAKSDLSNIQTRNSIKSGCSRSLSNLREIIHGSTRYTEKPLTSSPRSLESTDFLNSIAHEVVLCDTKCELKITGGRGCDKGDSSFEDILKLRTPRPRGHEIVSPRRSSSYSRKKHGDSPIYCNGNGVSSKPKSSHDADSYGSPSLVCKKCHAKFKELDAFESHHLSNHAVTELVEGNSSRRIVELICRTRWLQSENNCVTIERVLKVHNMQMTLVQFEEHREMVKIKASKLPTKHPRCLADGNELLRFHGTTVACSLGLNGSSSLCRMEKCGVCQILRHGFTDKDVNGVGVGIFTTSTSGRALESVEVSQDNHQDVRRALLLCRVIAGRVHRPLENVQEIAGQSGFDSLAGKAGQNSHQLEELYLLNPKALLPCFVVTCNHEC</sequence>
<evidence type="ECO:0000313" key="3">
    <source>
        <dbReference type="EMBL" id="KAG6776938.1"/>
    </source>
</evidence>
<gene>
    <name evidence="3" type="ORF">POTOM_016729</name>
</gene>
<dbReference type="EMBL" id="JAAWWB010000008">
    <property type="protein sequence ID" value="KAG6776938.1"/>
    <property type="molecule type" value="Genomic_DNA"/>
</dbReference>
<protein>
    <recommendedName>
        <fullName evidence="2">C2H2-type domain-containing protein</fullName>
    </recommendedName>
</protein>
<keyword evidence="4" id="KW-1185">Reference proteome</keyword>